<evidence type="ECO:0000313" key="2">
    <source>
        <dbReference type="Proteomes" id="UP001279734"/>
    </source>
</evidence>
<accession>A0AAD3TEN2</accession>
<dbReference type="Proteomes" id="UP001279734">
    <property type="component" value="Unassembled WGS sequence"/>
</dbReference>
<proteinExistence type="predicted"/>
<dbReference type="AlphaFoldDB" id="A0AAD3TEN2"/>
<evidence type="ECO:0000313" key="1">
    <source>
        <dbReference type="EMBL" id="GMH28210.1"/>
    </source>
</evidence>
<dbReference type="EMBL" id="BSYO01000034">
    <property type="protein sequence ID" value="GMH28210.1"/>
    <property type="molecule type" value="Genomic_DNA"/>
</dbReference>
<gene>
    <name evidence="1" type="ORF">Nepgr_030053</name>
</gene>
<reference evidence="1" key="1">
    <citation type="submission" date="2023-05" db="EMBL/GenBank/DDBJ databases">
        <title>Nepenthes gracilis genome sequencing.</title>
        <authorList>
            <person name="Fukushima K."/>
        </authorList>
    </citation>
    <scope>NUCLEOTIDE SEQUENCE</scope>
    <source>
        <strain evidence="1">SING2019-196</strain>
    </source>
</reference>
<keyword evidence="2" id="KW-1185">Reference proteome</keyword>
<comment type="caution">
    <text evidence="1">The sequence shown here is derived from an EMBL/GenBank/DDBJ whole genome shotgun (WGS) entry which is preliminary data.</text>
</comment>
<name>A0AAD3TEN2_NEPGR</name>
<organism evidence="1 2">
    <name type="scientific">Nepenthes gracilis</name>
    <name type="common">Slender pitcher plant</name>
    <dbReference type="NCBI Taxonomy" id="150966"/>
    <lineage>
        <taxon>Eukaryota</taxon>
        <taxon>Viridiplantae</taxon>
        <taxon>Streptophyta</taxon>
        <taxon>Embryophyta</taxon>
        <taxon>Tracheophyta</taxon>
        <taxon>Spermatophyta</taxon>
        <taxon>Magnoliopsida</taxon>
        <taxon>eudicotyledons</taxon>
        <taxon>Gunneridae</taxon>
        <taxon>Pentapetalae</taxon>
        <taxon>Caryophyllales</taxon>
        <taxon>Nepenthaceae</taxon>
        <taxon>Nepenthes</taxon>
    </lineage>
</organism>
<protein>
    <submittedName>
        <fullName evidence="1">Uncharacterized protein</fullName>
    </submittedName>
</protein>
<sequence>MVPHPPLCEAISAVEDPCNCPCAGEVLVPSGGEVSEQVVPTEDGSWMQTLPLLSEGVLDSFAGSGASTACSILLMDGAPGSQALVHQMQMDWPMMVWRSTSVDAKTMQNAGCWQLHDSLLKGDVELLKLWLKPSRLEIWVAANWNYPAVDSAFVCCFEMLNTVADAILNSVSVLRLRPICRSGFMSWFGFEMNCRSRIATHMPFSFAVASDCIQPNAI</sequence>